<dbReference type="InterPro" id="IPR005428">
    <property type="entry name" value="CD36/SCARB1/SNMP1"/>
</dbReference>
<dbReference type="EMBL" id="AFFK01014704">
    <property type="status" value="NOT_ANNOTATED_CDS"/>
    <property type="molecule type" value="Genomic_DNA"/>
</dbReference>
<evidence type="ECO:0000256" key="5">
    <source>
        <dbReference type="ARBA" id="ARBA00022989"/>
    </source>
</evidence>
<reference evidence="13" key="1">
    <citation type="submission" date="2011-05" db="EMBL/GenBank/DDBJ databases">
        <authorList>
            <person name="Richards S.R."/>
            <person name="Qu J."/>
            <person name="Jiang H."/>
            <person name="Jhangiani S.N."/>
            <person name="Agravi P."/>
            <person name="Goodspeed R."/>
            <person name="Gross S."/>
            <person name="Mandapat C."/>
            <person name="Jackson L."/>
            <person name="Mathew T."/>
            <person name="Pu L."/>
            <person name="Thornton R."/>
            <person name="Saada N."/>
            <person name="Wilczek-Boney K.B."/>
            <person name="Lee S."/>
            <person name="Kovar C."/>
            <person name="Wu Y."/>
            <person name="Scherer S.E."/>
            <person name="Worley K.C."/>
            <person name="Muzny D.M."/>
            <person name="Gibbs R."/>
        </authorList>
    </citation>
    <scope>NUCLEOTIDE SEQUENCE</scope>
    <source>
        <strain evidence="13">Brora</strain>
    </source>
</reference>
<comment type="subcellular location">
    <subcellularLocation>
        <location evidence="1">Cell membrane</location>
        <topology evidence="1">Multi-pass membrane protein</topology>
    </subcellularLocation>
</comment>
<accession>T1IJJ6</accession>
<dbReference type="GO" id="GO:0005044">
    <property type="term" value="F:scavenger receptor activity"/>
    <property type="evidence" value="ECO:0007669"/>
    <property type="project" value="TreeGrafter"/>
</dbReference>
<dbReference type="Pfam" id="PF01130">
    <property type="entry name" value="CD36"/>
    <property type="match status" value="1"/>
</dbReference>
<evidence type="ECO:0000313" key="12">
    <source>
        <dbReference type="EnsemblMetazoa" id="SMAR001065-PA"/>
    </source>
</evidence>
<feature type="disulfide bond" evidence="10">
    <location>
        <begin position="252"/>
        <end position="320"/>
    </location>
</feature>
<protein>
    <recommendedName>
        <fullName evidence="14">Scavenger receptor class B member 1</fullName>
    </recommendedName>
</protein>
<keyword evidence="5 11" id="KW-1133">Transmembrane helix</keyword>
<keyword evidence="8" id="KW-0675">Receptor</keyword>
<comment type="similarity">
    <text evidence="2">Belongs to the CD36 family.</text>
</comment>
<evidence type="ECO:0000256" key="9">
    <source>
        <dbReference type="ARBA" id="ARBA00023180"/>
    </source>
</evidence>
<evidence type="ECO:0000256" key="2">
    <source>
        <dbReference type="ARBA" id="ARBA00010532"/>
    </source>
</evidence>
<name>T1IJJ6_STRMM</name>
<evidence type="ECO:0000256" key="6">
    <source>
        <dbReference type="ARBA" id="ARBA00023136"/>
    </source>
</evidence>
<keyword evidence="6 11" id="KW-0472">Membrane</keyword>
<dbReference type="PANTHER" id="PTHR11923:SF51">
    <property type="entry name" value="LYSOSOME MEMBRANE PROTEIN 2"/>
    <property type="match status" value="1"/>
</dbReference>
<proteinExistence type="inferred from homology"/>
<evidence type="ECO:0000256" key="11">
    <source>
        <dbReference type="SAM" id="Phobius"/>
    </source>
</evidence>
<evidence type="ECO:0000256" key="1">
    <source>
        <dbReference type="ARBA" id="ARBA00004651"/>
    </source>
</evidence>
<keyword evidence="13" id="KW-1185">Reference proteome</keyword>
<dbReference type="PhylomeDB" id="T1IJJ6"/>
<dbReference type="Proteomes" id="UP000014500">
    <property type="component" value="Unassembled WGS sequence"/>
</dbReference>
<evidence type="ECO:0000313" key="13">
    <source>
        <dbReference type="Proteomes" id="UP000014500"/>
    </source>
</evidence>
<dbReference type="AlphaFoldDB" id="T1IJJ6"/>
<keyword evidence="4 11" id="KW-0812">Transmembrane</keyword>
<dbReference type="HOGENOM" id="CLU_019853_5_0_1"/>
<keyword evidence="9" id="KW-0325">Glycoprotein</keyword>
<evidence type="ECO:0000256" key="3">
    <source>
        <dbReference type="ARBA" id="ARBA00022475"/>
    </source>
</evidence>
<keyword evidence="3" id="KW-1003">Cell membrane</keyword>
<dbReference type="PANTHER" id="PTHR11923">
    <property type="entry name" value="SCAVENGER RECEPTOR CLASS B TYPE-1 SR-B1"/>
    <property type="match status" value="1"/>
</dbReference>
<evidence type="ECO:0000256" key="10">
    <source>
        <dbReference type="PIRSR" id="PIRSR605428-52"/>
    </source>
</evidence>
<dbReference type="GO" id="GO:0005886">
    <property type="term" value="C:plasma membrane"/>
    <property type="evidence" value="ECO:0007669"/>
    <property type="project" value="UniProtKB-SubCell"/>
</dbReference>
<dbReference type="GO" id="GO:0005737">
    <property type="term" value="C:cytoplasm"/>
    <property type="evidence" value="ECO:0007669"/>
    <property type="project" value="TreeGrafter"/>
</dbReference>
<dbReference type="InterPro" id="IPR002159">
    <property type="entry name" value="CD36_fam"/>
</dbReference>
<organism evidence="12 13">
    <name type="scientific">Strigamia maritima</name>
    <name type="common">European centipede</name>
    <name type="synonym">Geophilus maritimus</name>
    <dbReference type="NCBI Taxonomy" id="126957"/>
    <lineage>
        <taxon>Eukaryota</taxon>
        <taxon>Metazoa</taxon>
        <taxon>Ecdysozoa</taxon>
        <taxon>Arthropoda</taxon>
        <taxon>Myriapoda</taxon>
        <taxon>Chilopoda</taxon>
        <taxon>Pleurostigmophora</taxon>
        <taxon>Geophilomorpha</taxon>
        <taxon>Linotaeniidae</taxon>
        <taxon>Strigamia</taxon>
    </lineage>
</organism>
<dbReference type="eggNOG" id="KOG3776">
    <property type="taxonomic scope" value="Eukaryota"/>
</dbReference>
<reference evidence="12" key="2">
    <citation type="submission" date="2015-02" db="UniProtKB">
        <authorList>
            <consortium name="EnsemblMetazoa"/>
        </authorList>
    </citation>
    <scope>IDENTIFICATION</scope>
</reference>
<sequence length="397" mass="45621">MNKKHIQAIACLVGAVFVILGIILHFLVPSILHKKIMEALVLVNMSDSEVFSAWVEHPVPIYMKFYLFNVTNPQDILINSSKPTLQEMGPYTFREYRQKVDIQFSDDGETVSYKLHKRFDYLPNQSNGSLMDNVTVLNVPFMAMAMETEGKLNLAEMMILPQIIKIYKATPFVTKTVDELLFKGYKDNLIMYLESQSGKKILPNGTFGFFYERNDTYDDYSVSTGKKDLKSYLEIHKWNNKSSLGWWNSKYCNMINGTDGAGFSPFLKQNKKIYMFIDELCRSIYLDYEKIHYKSGIKIHRYVLSPSLFKSPDIKPENKCYCNKTKKCLKSGAFDISPCHKGTPVVLSLPHFYQGDDSYNNAVIGLNRSENRHRSILDLEPDVKKIPRNGISSYVDG</sequence>
<dbReference type="PRINTS" id="PR01610">
    <property type="entry name" value="CD36ANTIGEN"/>
</dbReference>
<feature type="disulfide bond" evidence="10">
    <location>
        <begin position="281"/>
        <end position="339"/>
    </location>
</feature>
<evidence type="ECO:0000256" key="8">
    <source>
        <dbReference type="ARBA" id="ARBA00023170"/>
    </source>
</evidence>
<feature type="transmembrane region" description="Helical" evidence="11">
    <location>
        <begin position="6"/>
        <end position="28"/>
    </location>
</feature>
<keyword evidence="7 10" id="KW-1015">Disulfide bond</keyword>
<dbReference type="EnsemblMetazoa" id="SMAR001065-RA">
    <property type="protein sequence ID" value="SMAR001065-PA"/>
    <property type="gene ID" value="SMAR001065"/>
</dbReference>
<evidence type="ECO:0008006" key="14">
    <source>
        <dbReference type="Google" id="ProtNLM"/>
    </source>
</evidence>
<evidence type="ECO:0000256" key="4">
    <source>
        <dbReference type="ARBA" id="ARBA00022692"/>
    </source>
</evidence>
<dbReference type="OMA" id="YRENISY"/>
<dbReference type="STRING" id="126957.T1IJJ6"/>
<feature type="disulfide bond" evidence="10">
    <location>
        <begin position="322"/>
        <end position="328"/>
    </location>
</feature>
<dbReference type="PRINTS" id="PR01609">
    <property type="entry name" value="CD36FAMILY"/>
</dbReference>
<evidence type="ECO:0000256" key="7">
    <source>
        <dbReference type="ARBA" id="ARBA00023157"/>
    </source>
</evidence>